<evidence type="ECO:0000313" key="6">
    <source>
        <dbReference type="Proteomes" id="UP000294901"/>
    </source>
</evidence>
<sequence>MKSWGVDDVMTKAVLSVDAAATYRDVVDLLIGNRLSAVPVIDAFGRVVGVVSEADLLRKIEYAGDEEPRLFEGRQRRGDRQKASARTVSELMTAPAVTALSGTSIAAAARLMDREKVKRLPVVDDLGRLIGIVSRGDLLKTHLRPDDEILADIEAAVLRPYVDDENASVTAAVVDGVVTLSGKVDRWSSTEIVERLSRQVAGVVEVRSSLAFAYDDSELPGVRFGTGIA</sequence>
<dbReference type="Gene3D" id="3.10.580.10">
    <property type="entry name" value="CBS-domain"/>
    <property type="match status" value="1"/>
</dbReference>
<dbReference type="InterPro" id="IPR051257">
    <property type="entry name" value="Diverse_CBS-Domain"/>
</dbReference>
<gene>
    <name evidence="5" type="ORF">C8E87_7529</name>
</gene>
<evidence type="ECO:0000256" key="1">
    <source>
        <dbReference type="ARBA" id="ARBA00023122"/>
    </source>
</evidence>
<dbReference type="Gene3D" id="3.30.1340.30">
    <property type="match status" value="1"/>
</dbReference>
<dbReference type="InterPro" id="IPR000644">
    <property type="entry name" value="CBS_dom"/>
</dbReference>
<dbReference type="PANTHER" id="PTHR43080:SF29">
    <property type="entry name" value="OS02G0818000 PROTEIN"/>
    <property type="match status" value="1"/>
</dbReference>
<organism evidence="5 6">
    <name type="scientific">Paractinoplanes brasiliensis</name>
    <dbReference type="NCBI Taxonomy" id="52695"/>
    <lineage>
        <taxon>Bacteria</taxon>
        <taxon>Bacillati</taxon>
        <taxon>Actinomycetota</taxon>
        <taxon>Actinomycetes</taxon>
        <taxon>Micromonosporales</taxon>
        <taxon>Micromonosporaceae</taxon>
        <taxon>Paractinoplanes</taxon>
    </lineage>
</organism>
<reference evidence="5 6" key="1">
    <citation type="submission" date="2019-03" db="EMBL/GenBank/DDBJ databases">
        <title>Sequencing the genomes of 1000 actinobacteria strains.</title>
        <authorList>
            <person name="Klenk H.-P."/>
        </authorList>
    </citation>
    <scope>NUCLEOTIDE SEQUENCE [LARGE SCALE GENOMIC DNA]</scope>
    <source>
        <strain evidence="5 6">DSM 43805</strain>
    </source>
</reference>
<dbReference type="EMBL" id="SNWR01000002">
    <property type="protein sequence ID" value="TDO32087.1"/>
    <property type="molecule type" value="Genomic_DNA"/>
</dbReference>
<dbReference type="RefSeq" id="WP_133878103.1">
    <property type="nucleotide sequence ID" value="NZ_BOMD01000044.1"/>
</dbReference>
<dbReference type="Pfam" id="PF04972">
    <property type="entry name" value="BON"/>
    <property type="match status" value="1"/>
</dbReference>
<dbReference type="CDD" id="cd04586">
    <property type="entry name" value="CBS_pair_BON_assoc"/>
    <property type="match status" value="1"/>
</dbReference>
<accession>A0A4R6JA20</accession>
<dbReference type="InterPro" id="IPR007055">
    <property type="entry name" value="BON_dom"/>
</dbReference>
<comment type="caution">
    <text evidence="5">The sequence shown here is derived from an EMBL/GenBank/DDBJ whole genome shotgun (WGS) entry which is preliminary data.</text>
</comment>
<evidence type="ECO:0000259" key="4">
    <source>
        <dbReference type="PROSITE" id="PS51371"/>
    </source>
</evidence>
<evidence type="ECO:0000259" key="3">
    <source>
        <dbReference type="PROSITE" id="PS50914"/>
    </source>
</evidence>
<proteinExistence type="predicted"/>
<dbReference type="Proteomes" id="UP000294901">
    <property type="component" value="Unassembled WGS sequence"/>
</dbReference>
<dbReference type="OrthoDB" id="2111978at2"/>
<dbReference type="Pfam" id="PF00571">
    <property type="entry name" value="CBS"/>
    <property type="match status" value="2"/>
</dbReference>
<evidence type="ECO:0000313" key="5">
    <source>
        <dbReference type="EMBL" id="TDO32087.1"/>
    </source>
</evidence>
<dbReference type="AlphaFoldDB" id="A0A4R6JA20"/>
<dbReference type="PIRSF" id="PIRSF036990">
    <property type="entry name" value="UCP036990_CBS_BON"/>
    <property type="match status" value="1"/>
</dbReference>
<dbReference type="SUPFAM" id="SSF54631">
    <property type="entry name" value="CBS-domain pair"/>
    <property type="match status" value="1"/>
</dbReference>
<dbReference type="InterPro" id="IPR017080">
    <property type="entry name" value="UCP036990_CBS_BON"/>
</dbReference>
<protein>
    <submittedName>
        <fullName evidence="5">BON domain-containing protein</fullName>
    </submittedName>
</protein>
<evidence type="ECO:0000256" key="2">
    <source>
        <dbReference type="PROSITE-ProRule" id="PRU00703"/>
    </source>
</evidence>
<keyword evidence="6" id="KW-1185">Reference proteome</keyword>
<dbReference type="PANTHER" id="PTHR43080">
    <property type="entry name" value="CBS DOMAIN-CONTAINING PROTEIN CBSX3, MITOCHONDRIAL"/>
    <property type="match status" value="1"/>
</dbReference>
<feature type="domain" description="CBS" evidence="4">
    <location>
        <begin position="10"/>
        <end position="66"/>
    </location>
</feature>
<feature type="domain" description="CBS" evidence="4">
    <location>
        <begin position="92"/>
        <end position="148"/>
    </location>
</feature>
<name>A0A4R6JA20_9ACTN</name>
<feature type="domain" description="BON" evidence="3">
    <location>
        <begin position="145"/>
        <end position="214"/>
    </location>
</feature>
<keyword evidence="1 2" id="KW-0129">CBS domain</keyword>
<dbReference type="InterPro" id="IPR046342">
    <property type="entry name" value="CBS_dom_sf"/>
</dbReference>
<dbReference type="PROSITE" id="PS51371">
    <property type="entry name" value="CBS"/>
    <property type="match status" value="2"/>
</dbReference>
<dbReference type="PROSITE" id="PS50914">
    <property type="entry name" value="BON"/>
    <property type="match status" value="1"/>
</dbReference>
<dbReference type="SMART" id="SM00116">
    <property type="entry name" value="CBS"/>
    <property type="match status" value="2"/>
</dbReference>